<dbReference type="RefSeq" id="WP_214357240.1">
    <property type="nucleotide sequence ID" value="NZ_JAFEJS010000001.1"/>
</dbReference>
<dbReference type="InterPro" id="IPR027417">
    <property type="entry name" value="P-loop_NTPase"/>
</dbReference>
<evidence type="ECO:0000313" key="1">
    <source>
        <dbReference type="EMBL" id="MBT1171962.1"/>
    </source>
</evidence>
<dbReference type="SUPFAM" id="SSF56024">
    <property type="entry name" value="Phospholipase D/nuclease"/>
    <property type="match status" value="1"/>
</dbReference>
<proteinExistence type="predicted"/>
<accession>A0ABS5UM86</accession>
<comment type="caution">
    <text evidence="1">The sequence shown here is derived from an EMBL/GenBank/DDBJ whole genome shotgun (WGS) entry which is preliminary data.</text>
</comment>
<keyword evidence="1" id="KW-0347">Helicase</keyword>
<dbReference type="GO" id="GO:0004386">
    <property type="term" value="F:helicase activity"/>
    <property type="evidence" value="ECO:0007669"/>
    <property type="project" value="UniProtKB-KW"/>
</dbReference>
<dbReference type="Gene3D" id="3.40.50.300">
    <property type="entry name" value="P-loop containing nucleotide triphosphate hydrolases"/>
    <property type="match status" value="1"/>
</dbReference>
<sequence>MIVDDAMTVINGNGTPLLLTKRIGHAKALADALRERDCDHVILLYGAEAKKARHDKLDQLKHIPAEESLAVVATGSYIGEGFDCKRLDTLILTAPVSAETAITQYLGRLHRDNDGKREVRVYDYIDVAIPMASSMYRKRLKTYVAQGYTPMMPDSNADSIRRAKMKALSARKSALAGADAPIEHHEGDEPIPVINADRFHTAFRNDIKRCQRRMTICAGYLTRHAIDQLADVILETAGRGVTIAVSVRISPKTTEASRLRAAHNMDRLRALGCTVQVVEACNEFAVFDDELIWFGTIDLLGTPKPDDRSLRFANTEIAGMLIASTGKNEGKGRAQGGDLHAIHQL</sequence>
<dbReference type="CDD" id="cd09126">
    <property type="entry name" value="PLDc_C_DEXD_like"/>
    <property type="match status" value="1"/>
</dbReference>
<keyword evidence="1" id="KW-0547">Nucleotide-binding</keyword>
<name>A0ABS5UM86_9BIFI</name>
<dbReference type="PANTHER" id="PTHR47396:SF1">
    <property type="entry name" value="ATP-DEPENDENT HELICASE IRC3-RELATED"/>
    <property type="match status" value="1"/>
</dbReference>
<evidence type="ECO:0000313" key="2">
    <source>
        <dbReference type="Proteomes" id="UP000773064"/>
    </source>
</evidence>
<protein>
    <submittedName>
        <fullName evidence="1">RNA helicase</fullName>
    </submittedName>
</protein>
<dbReference type="PANTHER" id="PTHR47396">
    <property type="entry name" value="TYPE I RESTRICTION ENZYME ECOKI R PROTEIN"/>
    <property type="match status" value="1"/>
</dbReference>
<reference evidence="1 2" key="1">
    <citation type="journal article" date="2021" name="Environ. Microbiol.">
        <title>Genetic insights into the dark matter of the mammalian gut microbiota through targeted genome reconstruction.</title>
        <authorList>
            <person name="Lugli G.A."/>
            <person name="Alessandri G."/>
            <person name="Milani C."/>
            <person name="Viappiani A."/>
            <person name="Fontana F."/>
            <person name="Tarracchini C."/>
            <person name="Mancabelli L."/>
            <person name="Argentini C."/>
            <person name="Ruiz L."/>
            <person name="Margolles A."/>
            <person name="van Sinderen D."/>
            <person name="Turroni F."/>
            <person name="Ventura M."/>
        </authorList>
    </citation>
    <scope>NUCLEOTIDE SEQUENCE [LARGE SCALE GENOMIC DNA]</scope>
    <source>
        <strain evidence="1 2">MA2</strain>
    </source>
</reference>
<dbReference type="InterPro" id="IPR050742">
    <property type="entry name" value="Helicase_Restrict-Modif_Enz"/>
</dbReference>
<dbReference type="EMBL" id="JAFEJS010000001">
    <property type="protein sequence ID" value="MBT1171962.1"/>
    <property type="molecule type" value="Genomic_DNA"/>
</dbReference>
<dbReference type="CDD" id="cd18785">
    <property type="entry name" value="SF2_C"/>
    <property type="match status" value="1"/>
</dbReference>
<keyword evidence="1" id="KW-0067">ATP-binding</keyword>
<dbReference type="SUPFAM" id="SSF52540">
    <property type="entry name" value="P-loop containing nucleoside triphosphate hydrolases"/>
    <property type="match status" value="1"/>
</dbReference>
<dbReference type="Proteomes" id="UP000773064">
    <property type="component" value="Unassembled WGS sequence"/>
</dbReference>
<keyword evidence="2" id="KW-1185">Reference proteome</keyword>
<gene>
    <name evidence="1" type="ORF">JS528_01025</name>
</gene>
<keyword evidence="1" id="KW-0378">Hydrolase</keyword>
<organism evidence="1 2">
    <name type="scientific">Bifidobacterium santillanense</name>
    <dbReference type="NCBI Taxonomy" id="2809028"/>
    <lineage>
        <taxon>Bacteria</taxon>
        <taxon>Bacillati</taxon>
        <taxon>Actinomycetota</taxon>
        <taxon>Actinomycetes</taxon>
        <taxon>Bifidobacteriales</taxon>
        <taxon>Bifidobacteriaceae</taxon>
        <taxon>Bifidobacterium</taxon>
    </lineage>
</organism>